<organism evidence="1 2">
    <name type="scientific">Irpex rosettiformis</name>
    <dbReference type="NCBI Taxonomy" id="378272"/>
    <lineage>
        <taxon>Eukaryota</taxon>
        <taxon>Fungi</taxon>
        <taxon>Dikarya</taxon>
        <taxon>Basidiomycota</taxon>
        <taxon>Agaricomycotina</taxon>
        <taxon>Agaricomycetes</taxon>
        <taxon>Polyporales</taxon>
        <taxon>Irpicaceae</taxon>
        <taxon>Irpex</taxon>
    </lineage>
</organism>
<sequence length="285" mass="32052">MLTPSLIIALSESDEELRADLIVELDRLRQTCDDALTKLWLSGPHDINSAYLDIHAGSGGTDACDWASMLVRMYTKWAYSRNYTVKLISETTGDVTGIKHATLLVQGSYAYGYAQYETGVHRLVRTSPFDAKGARHTSFASVRVTPYLESQDLQDRGIKLNEADLKVTTMRSQGPGGQHVNKTESAVRAEHIPTGITVTCQQERSQPMNRRLAIDLIKHKLYELKLRKRERSKADAHSQLPEISWGSQIRSYVLHPYRLVKDTRSGYEVCGNWQVDAVLDGEITE</sequence>
<dbReference type="Proteomes" id="UP001055072">
    <property type="component" value="Unassembled WGS sequence"/>
</dbReference>
<evidence type="ECO:0000313" key="1">
    <source>
        <dbReference type="EMBL" id="KAI0089065.1"/>
    </source>
</evidence>
<protein>
    <submittedName>
        <fullName evidence="1">Peptide chain release factor</fullName>
    </submittedName>
</protein>
<dbReference type="EMBL" id="MU274911">
    <property type="protein sequence ID" value="KAI0089065.1"/>
    <property type="molecule type" value="Genomic_DNA"/>
</dbReference>
<accession>A0ACB8U524</accession>
<proteinExistence type="predicted"/>
<gene>
    <name evidence="1" type="ORF">BDY19DRAFT_890171</name>
</gene>
<comment type="caution">
    <text evidence="1">The sequence shown here is derived from an EMBL/GenBank/DDBJ whole genome shotgun (WGS) entry which is preliminary data.</text>
</comment>
<name>A0ACB8U524_9APHY</name>
<keyword evidence="2" id="KW-1185">Reference proteome</keyword>
<evidence type="ECO:0000313" key="2">
    <source>
        <dbReference type="Proteomes" id="UP001055072"/>
    </source>
</evidence>
<reference evidence="1" key="1">
    <citation type="journal article" date="2021" name="Environ. Microbiol.">
        <title>Gene family expansions and transcriptome signatures uncover fungal adaptations to wood decay.</title>
        <authorList>
            <person name="Hage H."/>
            <person name="Miyauchi S."/>
            <person name="Viragh M."/>
            <person name="Drula E."/>
            <person name="Min B."/>
            <person name="Chaduli D."/>
            <person name="Navarro D."/>
            <person name="Favel A."/>
            <person name="Norest M."/>
            <person name="Lesage-Meessen L."/>
            <person name="Balint B."/>
            <person name="Merenyi Z."/>
            <person name="de Eugenio L."/>
            <person name="Morin E."/>
            <person name="Martinez A.T."/>
            <person name="Baldrian P."/>
            <person name="Stursova M."/>
            <person name="Martinez M.J."/>
            <person name="Novotny C."/>
            <person name="Magnuson J.K."/>
            <person name="Spatafora J.W."/>
            <person name="Maurice S."/>
            <person name="Pangilinan J."/>
            <person name="Andreopoulos W."/>
            <person name="LaButti K."/>
            <person name="Hundley H."/>
            <person name="Na H."/>
            <person name="Kuo A."/>
            <person name="Barry K."/>
            <person name="Lipzen A."/>
            <person name="Henrissat B."/>
            <person name="Riley R."/>
            <person name="Ahrendt S."/>
            <person name="Nagy L.G."/>
            <person name="Grigoriev I.V."/>
            <person name="Martin F."/>
            <person name="Rosso M.N."/>
        </authorList>
    </citation>
    <scope>NUCLEOTIDE SEQUENCE</scope>
    <source>
        <strain evidence="1">CBS 384.51</strain>
    </source>
</reference>